<dbReference type="GO" id="GO:0009631">
    <property type="term" value="P:cold acclimation"/>
    <property type="evidence" value="ECO:0007669"/>
    <property type="project" value="InterPro"/>
</dbReference>
<organism evidence="2 3">
    <name type="scientific">Musa balbisiana</name>
    <name type="common">Banana</name>
    <dbReference type="NCBI Taxonomy" id="52838"/>
    <lineage>
        <taxon>Eukaryota</taxon>
        <taxon>Viridiplantae</taxon>
        <taxon>Streptophyta</taxon>
        <taxon>Embryophyta</taxon>
        <taxon>Tracheophyta</taxon>
        <taxon>Spermatophyta</taxon>
        <taxon>Magnoliopsida</taxon>
        <taxon>Liliopsida</taxon>
        <taxon>Zingiberales</taxon>
        <taxon>Musaceae</taxon>
        <taxon>Musa</taxon>
    </lineage>
</organism>
<protein>
    <submittedName>
        <fullName evidence="2">Uncharacterized protein</fullName>
    </submittedName>
</protein>
<proteinExistence type="predicted"/>
<gene>
    <name evidence="2" type="ORF">C4D60_Mb10t21430</name>
</gene>
<comment type="caution">
    <text evidence="2">The sequence shown here is derived from an EMBL/GenBank/DDBJ whole genome shotgun (WGS) entry which is preliminary data.</text>
</comment>
<dbReference type="GO" id="GO:0010150">
    <property type="term" value="P:leaf senescence"/>
    <property type="evidence" value="ECO:0007669"/>
    <property type="project" value="InterPro"/>
</dbReference>
<evidence type="ECO:0000256" key="1">
    <source>
        <dbReference type="SAM" id="MobiDB-lite"/>
    </source>
</evidence>
<sequence>MDLIRADAAKLGKDFEDQGIRVLVRNHAFSEHLRVLGNGSALVAAQGMTPYHGVPHRNRRRFGQVEDKRSVGDVAGDEECGESEDPGIARDVVGEARGYEKGMDLLEMVDSPAFSEQGEEKNTLTAPKIRIKHVGFEAVLGSAHSCTQEVSYKGDLQPTEVADSFFMESTIKAMSSAYEDFAAAAASVVREREASGGRRTAATDVALENFRQRWELFRASCDRAEEVMDMARKRITTEYVVDAAASAAERPAEAGLTPVSVPRLEQALHAVNSLAADLRRGPGGAAVSSPSSSPSGVTSQAEKAD</sequence>
<reference evidence="2 3" key="1">
    <citation type="journal article" date="2019" name="Nat. Plants">
        <title>Genome sequencing of Musa balbisiana reveals subgenome evolution and function divergence in polyploid bananas.</title>
        <authorList>
            <person name="Yao X."/>
        </authorList>
    </citation>
    <scope>NUCLEOTIDE SEQUENCE [LARGE SCALE GENOMIC DNA]</scope>
    <source>
        <strain evidence="3">cv. DH-PKW</strain>
        <tissue evidence="2">Leaves</tissue>
    </source>
</reference>
<name>A0A4S8IYP2_MUSBA</name>
<dbReference type="Proteomes" id="UP000317650">
    <property type="component" value="Chromosome 10"/>
</dbReference>
<accession>A0A4S8IYP2</accession>
<feature type="region of interest" description="Disordered" evidence="1">
    <location>
        <begin position="67"/>
        <end position="86"/>
    </location>
</feature>
<dbReference type="PANTHER" id="PTHR35989">
    <property type="entry name" value="MEDIATOR OF RNA POLYMERASE II TRANSCRIPTION SUBUNIT 32"/>
    <property type="match status" value="1"/>
</dbReference>
<evidence type="ECO:0000313" key="3">
    <source>
        <dbReference type="Proteomes" id="UP000317650"/>
    </source>
</evidence>
<evidence type="ECO:0000313" key="2">
    <source>
        <dbReference type="EMBL" id="THU54097.1"/>
    </source>
</evidence>
<dbReference type="AlphaFoldDB" id="A0A4S8IYP2"/>
<feature type="region of interest" description="Disordered" evidence="1">
    <location>
        <begin position="279"/>
        <end position="305"/>
    </location>
</feature>
<dbReference type="GO" id="GO:0016592">
    <property type="term" value="C:mediator complex"/>
    <property type="evidence" value="ECO:0007669"/>
    <property type="project" value="InterPro"/>
</dbReference>
<keyword evidence="3" id="KW-1185">Reference proteome</keyword>
<dbReference type="GO" id="GO:0048364">
    <property type="term" value="P:root development"/>
    <property type="evidence" value="ECO:0007669"/>
    <property type="project" value="InterPro"/>
</dbReference>
<feature type="compositionally biased region" description="Low complexity" evidence="1">
    <location>
        <begin position="285"/>
        <end position="297"/>
    </location>
</feature>
<dbReference type="InterPro" id="IPR033244">
    <property type="entry name" value="MED32"/>
</dbReference>
<dbReference type="GO" id="GO:0006355">
    <property type="term" value="P:regulation of DNA-templated transcription"/>
    <property type="evidence" value="ECO:0007669"/>
    <property type="project" value="InterPro"/>
</dbReference>
<dbReference type="PANTHER" id="PTHR35989:SF1">
    <property type="entry name" value="MEDIATOR OF RNA POLYMERASE II TRANSCRIPTION SUBUNIT 32"/>
    <property type="match status" value="1"/>
</dbReference>
<dbReference type="EMBL" id="PYDT01000008">
    <property type="protein sequence ID" value="THU54097.1"/>
    <property type="molecule type" value="Genomic_DNA"/>
</dbReference>
<feature type="compositionally biased region" description="Acidic residues" evidence="1">
    <location>
        <begin position="75"/>
        <end position="85"/>
    </location>
</feature>